<evidence type="ECO:0000313" key="2">
    <source>
        <dbReference type="EMBL" id="KKU62322.1"/>
    </source>
</evidence>
<accession>A0A0G1RYZ6</accession>
<name>A0A0G1RYZ6_9BACT</name>
<protein>
    <submittedName>
        <fullName evidence="2">Uncharacterized protein</fullName>
    </submittedName>
</protein>
<reference evidence="2 3" key="1">
    <citation type="journal article" date="2015" name="Nature">
        <title>rRNA introns, odd ribosomes, and small enigmatic genomes across a large radiation of phyla.</title>
        <authorList>
            <person name="Brown C.T."/>
            <person name="Hug L.A."/>
            <person name="Thomas B.C."/>
            <person name="Sharon I."/>
            <person name="Castelle C.J."/>
            <person name="Singh A."/>
            <person name="Wilkins M.J."/>
            <person name="Williams K.H."/>
            <person name="Banfield J.F."/>
        </authorList>
    </citation>
    <scope>NUCLEOTIDE SEQUENCE [LARGE SCALE GENOMIC DNA]</scope>
</reference>
<sequence length="113" mass="12193">MAAKNSIRPLASVFFNTALLIANPQPMLPAGGLPRSCFLIRLVNLSNVPVFFSYNNNDLHEVVPAGQTVTLPGFSNSKPGEVLPMFARGMQFSVFGVAGIGNIYLVGYFQDMV</sequence>
<keyword evidence="1" id="KW-1133">Transmembrane helix</keyword>
<keyword evidence="1" id="KW-0812">Transmembrane</keyword>
<evidence type="ECO:0000256" key="1">
    <source>
        <dbReference type="SAM" id="Phobius"/>
    </source>
</evidence>
<keyword evidence="1" id="KW-0472">Membrane</keyword>
<dbReference type="EMBL" id="LCNV01000051">
    <property type="protein sequence ID" value="KKU62322.1"/>
    <property type="molecule type" value="Genomic_DNA"/>
</dbReference>
<gene>
    <name evidence="2" type="ORF">UX87_C0051G0004</name>
</gene>
<dbReference type="Proteomes" id="UP000034364">
    <property type="component" value="Unassembled WGS sequence"/>
</dbReference>
<dbReference type="AlphaFoldDB" id="A0A0G1RYZ6"/>
<feature type="transmembrane region" description="Helical" evidence="1">
    <location>
        <begin position="90"/>
        <end position="109"/>
    </location>
</feature>
<organism evidence="2 3">
    <name type="scientific">Candidatus Amesbacteria bacterium GW2011_GWA1_47_16</name>
    <dbReference type="NCBI Taxonomy" id="1618353"/>
    <lineage>
        <taxon>Bacteria</taxon>
        <taxon>Candidatus Amesiibacteriota</taxon>
    </lineage>
</organism>
<evidence type="ECO:0000313" key="3">
    <source>
        <dbReference type="Proteomes" id="UP000034364"/>
    </source>
</evidence>
<comment type="caution">
    <text evidence="2">The sequence shown here is derived from an EMBL/GenBank/DDBJ whole genome shotgun (WGS) entry which is preliminary data.</text>
</comment>
<proteinExistence type="predicted"/>